<evidence type="ECO:0000313" key="7">
    <source>
        <dbReference type="Proteomes" id="UP001456513"/>
    </source>
</evidence>
<dbReference type="SUPFAM" id="SSF46689">
    <property type="entry name" value="Homeodomain-like"/>
    <property type="match status" value="1"/>
</dbReference>
<evidence type="ECO:0000256" key="2">
    <source>
        <dbReference type="ARBA" id="ARBA00023125"/>
    </source>
</evidence>
<keyword evidence="1" id="KW-0805">Transcription regulation</keyword>
<dbReference type="Gene3D" id="1.10.357.10">
    <property type="entry name" value="Tetracycline Repressor, domain 2"/>
    <property type="match status" value="1"/>
</dbReference>
<dbReference type="EMBL" id="JBBPCN010000001">
    <property type="protein sequence ID" value="MEK8070354.1"/>
    <property type="molecule type" value="Genomic_DNA"/>
</dbReference>
<dbReference type="InterPro" id="IPR001647">
    <property type="entry name" value="HTH_TetR"/>
</dbReference>
<gene>
    <name evidence="6" type="ORF">AABD04_05790</name>
</gene>
<sequence>MTPSDRFNQLSRDKIDREYVVSAALSIVDNTGLDSLTIRSLATSIDRDPMTVYRYVPTKEALLDAIADSILGNLVAVDGSDTNWRRQLTIFGRHYRELALAHPRAAVLLATRPRATPLGLGTTRSLVSLEGILSLLATAGFTVPEALSAYRLLMSLLRGHVLSETQETTEHPDETVDRLSLALRRLPIDEFPIMSAIPPLITEYDGAHELDRGLDVLFDGLRHVPST</sequence>
<keyword evidence="3" id="KW-0804">Transcription</keyword>
<name>A0ABU9CSG3_9NOCA</name>
<proteinExistence type="predicted"/>
<dbReference type="Proteomes" id="UP001456513">
    <property type="component" value="Unassembled WGS sequence"/>
</dbReference>
<dbReference type="PROSITE" id="PS50977">
    <property type="entry name" value="HTH_TETR_2"/>
    <property type="match status" value="1"/>
</dbReference>
<feature type="DNA-binding region" description="H-T-H motif" evidence="4">
    <location>
        <begin position="37"/>
        <end position="56"/>
    </location>
</feature>
<dbReference type="RefSeq" id="WP_341440481.1">
    <property type="nucleotide sequence ID" value="NZ_JBBPCN010000001.1"/>
</dbReference>
<comment type="caution">
    <text evidence="6">The sequence shown here is derived from an EMBL/GenBank/DDBJ whole genome shotgun (WGS) entry which is preliminary data.</text>
</comment>
<evidence type="ECO:0000259" key="5">
    <source>
        <dbReference type="PROSITE" id="PS50977"/>
    </source>
</evidence>
<dbReference type="Pfam" id="PF02909">
    <property type="entry name" value="TetR_C_1"/>
    <property type="match status" value="1"/>
</dbReference>
<evidence type="ECO:0000313" key="6">
    <source>
        <dbReference type="EMBL" id="MEK8070354.1"/>
    </source>
</evidence>
<evidence type="ECO:0000256" key="4">
    <source>
        <dbReference type="PROSITE-ProRule" id="PRU00335"/>
    </source>
</evidence>
<dbReference type="InterPro" id="IPR004111">
    <property type="entry name" value="Repressor_TetR_C"/>
</dbReference>
<reference evidence="6 7" key="1">
    <citation type="submission" date="2024-03" db="EMBL/GenBank/DDBJ databases">
        <title>Rhodococcus navarretei sp. nov. and Pseudarthrobacter quantumdoti sp. nov., two new species with the ability to biosynthesize Quantum Dots isolated from soil samples at Union Glacier, Antarctica.</title>
        <authorList>
            <person name="Vargas M."/>
        </authorList>
    </citation>
    <scope>NUCLEOTIDE SEQUENCE [LARGE SCALE GENOMIC DNA]</scope>
    <source>
        <strain evidence="6 7">EXRC-4A-4</strain>
    </source>
</reference>
<keyword evidence="2 4" id="KW-0238">DNA-binding</keyword>
<dbReference type="InterPro" id="IPR009057">
    <property type="entry name" value="Homeodomain-like_sf"/>
</dbReference>
<keyword evidence="7" id="KW-1185">Reference proteome</keyword>
<evidence type="ECO:0000256" key="3">
    <source>
        <dbReference type="ARBA" id="ARBA00023163"/>
    </source>
</evidence>
<feature type="domain" description="HTH tetR-type" evidence="5">
    <location>
        <begin position="14"/>
        <end position="74"/>
    </location>
</feature>
<evidence type="ECO:0000256" key="1">
    <source>
        <dbReference type="ARBA" id="ARBA00023015"/>
    </source>
</evidence>
<organism evidence="6 7">
    <name type="scientific">Rhodococcus navarretei</name>
    <dbReference type="NCBI Taxonomy" id="3128981"/>
    <lineage>
        <taxon>Bacteria</taxon>
        <taxon>Bacillati</taxon>
        <taxon>Actinomycetota</taxon>
        <taxon>Actinomycetes</taxon>
        <taxon>Mycobacteriales</taxon>
        <taxon>Nocardiaceae</taxon>
        <taxon>Rhodococcus</taxon>
    </lineage>
</organism>
<dbReference type="InterPro" id="IPR036271">
    <property type="entry name" value="Tet_transcr_reg_TetR-rel_C_sf"/>
</dbReference>
<protein>
    <submittedName>
        <fullName evidence="6">TetR/AcrR family transcriptional regulator C-terminal domain-containing protein</fullName>
    </submittedName>
</protein>
<dbReference type="SUPFAM" id="SSF48498">
    <property type="entry name" value="Tetracyclin repressor-like, C-terminal domain"/>
    <property type="match status" value="1"/>
</dbReference>
<accession>A0ABU9CSG3</accession>